<dbReference type="PANTHER" id="PTHR42695:SF5">
    <property type="entry name" value="GLUTAMINE AMIDOTRANSFERASE YLR126C-RELATED"/>
    <property type="match status" value="1"/>
</dbReference>
<proteinExistence type="predicted"/>
<evidence type="ECO:0000313" key="4">
    <source>
        <dbReference type="Proteomes" id="UP000255108"/>
    </source>
</evidence>
<dbReference type="PANTHER" id="PTHR42695">
    <property type="entry name" value="GLUTAMINE AMIDOTRANSFERASE YLR126C-RELATED"/>
    <property type="match status" value="1"/>
</dbReference>
<reference evidence="3 5" key="2">
    <citation type="submission" date="2019-03" db="EMBL/GenBank/DDBJ databases">
        <title>Genomic Encyclopedia of Type Strains, Phase IV (KMG-IV): sequencing the most valuable type-strain genomes for metagenomic binning, comparative biology and taxonomic classification.</title>
        <authorList>
            <person name="Goeker M."/>
        </authorList>
    </citation>
    <scope>NUCLEOTIDE SEQUENCE [LARGE SCALE GENOMIC DNA]</scope>
    <source>
        <strain evidence="3 5">DSM 3764</strain>
    </source>
</reference>
<dbReference type="Pfam" id="PF00117">
    <property type="entry name" value="GATase"/>
    <property type="match status" value="1"/>
</dbReference>
<dbReference type="InterPro" id="IPR044992">
    <property type="entry name" value="ChyE-like"/>
</dbReference>
<dbReference type="InterPro" id="IPR029062">
    <property type="entry name" value="Class_I_gatase-like"/>
</dbReference>
<dbReference type="NCBIfam" id="NF005458">
    <property type="entry name" value="PRK07053.1"/>
    <property type="match status" value="1"/>
</dbReference>
<protein>
    <submittedName>
        <fullName evidence="3">GMP synthase (Glutamine-hydrolysing)</fullName>
    </submittedName>
    <submittedName>
        <fullName evidence="2">Glutamine amidotransferase</fullName>
    </submittedName>
</protein>
<dbReference type="PROSITE" id="PS51273">
    <property type="entry name" value="GATASE_TYPE_1"/>
    <property type="match status" value="1"/>
</dbReference>
<reference evidence="2 4" key="1">
    <citation type="submission" date="2018-06" db="EMBL/GenBank/DDBJ databases">
        <authorList>
            <consortium name="Pathogen Informatics"/>
            <person name="Doyle S."/>
        </authorList>
    </citation>
    <scope>NUCLEOTIDE SEQUENCE [LARGE SCALE GENOMIC DNA]</scope>
    <source>
        <strain evidence="2 4">NCTC11159</strain>
    </source>
</reference>
<dbReference type="GO" id="GO:0005829">
    <property type="term" value="C:cytosol"/>
    <property type="evidence" value="ECO:0007669"/>
    <property type="project" value="TreeGrafter"/>
</dbReference>
<dbReference type="AlphaFoldDB" id="A0A377SWD3"/>
<dbReference type="Proteomes" id="UP000255108">
    <property type="component" value="Unassembled WGS sequence"/>
</dbReference>
<dbReference type="Proteomes" id="UP000295794">
    <property type="component" value="Unassembled WGS sequence"/>
</dbReference>
<dbReference type="EMBL" id="SMBT01000004">
    <property type="protein sequence ID" value="TCU88167.1"/>
    <property type="molecule type" value="Genomic_DNA"/>
</dbReference>
<keyword evidence="2" id="KW-0315">Glutamine amidotransferase</keyword>
<name>A0A377SWD3_9NEIS</name>
<dbReference type="Gene3D" id="3.40.50.880">
    <property type="match status" value="1"/>
</dbReference>
<evidence type="ECO:0000313" key="2">
    <source>
        <dbReference type="EMBL" id="STR45668.1"/>
    </source>
</evidence>
<dbReference type="SUPFAM" id="SSF52317">
    <property type="entry name" value="Class I glutamine amidotransferase-like"/>
    <property type="match status" value="1"/>
</dbReference>
<evidence type="ECO:0000313" key="3">
    <source>
        <dbReference type="EMBL" id="TCU88167.1"/>
    </source>
</evidence>
<dbReference type="GO" id="GO:0016740">
    <property type="term" value="F:transferase activity"/>
    <property type="evidence" value="ECO:0007669"/>
    <property type="project" value="UniProtKB-KW"/>
</dbReference>
<dbReference type="CDD" id="cd01741">
    <property type="entry name" value="GATase1_1"/>
    <property type="match status" value="1"/>
</dbReference>
<organism evidence="2 4">
    <name type="scientific">Iodobacter fluviatilis</name>
    <dbReference type="NCBI Taxonomy" id="537"/>
    <lineage>
        <taxon>Bacteria</taxon>
        <taxon>Pseudomonadati</taxon>
        <taxon>Pseudomonadota</taxon>
        <taxon>Betaproteobacteria</taxon>
        <taxon>Neisseriales</taxon>
        <taxon>Chitinibacteraceae</taxon>
        <taxon>Iodobacter</taxon>
    </lineage>
</organism>
<dbReference type="RefSeq" id="WP_115229900.1">
    <property type="nucleotide sequence ID" value="NZ_CAWOLO010000004.1"/>
</dbReference>
<keyword evidence="5" id="KW-1185">Reference proteome</keyword>
<accession>A0A377SWD3</accession>
<dbReference type="InterPro" id="IPR017926">
    <property type="entry name" value="GATASE"/>
</dbReference>
<evidence type="ECO:0000259" key="1">
    <source>
        <dbReference type="Pfam" id="PF00117"/>
    </source>
</evidence>
<dbReference type="EMBL" id="UGHR01000004">
    <property type="protein sequence ID" value="STR45668.1"/>
    <property type="molecule type" value="Genomic_DNA"/>
</dbReference>
<keyword evidence="2" id="KW-0808">Transferase</keyword>
<evidence type="ECO:0000313" key="5">
    <source>
        <dbReference type="Proteomes" id="UP000295794"/>
    </source>
</evidence>
<sequence>MKTAIVIRHVLFEDFGILAPLLQEHDFAIRYLEAGLDDLSPAGQADLLIVLGGPIGAFDEDKYPFILDELAVIKHRLSLQKFTLGICLGAQLMARALGAAVAPMQQQEIGFSPLTLTAAGEKSPLLALQNQPVLHWHGDQFTIPQGATLLAASAQCPHQAFSLGDYALALQFHAEADCQRIEQWLIGHAAELAMAGTEPSLLRKQAAENGATLSSACRSLFTQWLSQLPNNATILNR</sequence>
<gene>
    <name evidence="3" type="ORF">EV682_104341</name>
    <name evidence="2" type="ORF">NCTC11159_04248</name>
</gene>
<feature type="domain" description="Glutamine amidotransferase" evidence="1">
    <location>
        <begin position="42"/>
        <end position="179"/>
    </location>
</feature>
<dbReference type="OrthoDB" id="9813383at2"/>